<evidence type="ECO:0008006" key="3">
    <source>
        <dbReference type="Google" id="ProtNLM"/>
    </source>
</evidence>
<dbReference type="RefSeq" id="WP_129396528.1">
    <property type="nucleotide sequence ID" value="NZ_CP025086.1"/>
</dbReference>
<comment type="caution">
    <text evidence="1">The sequence shown here is derived from an EMBL/GenBank/DDBJ whole genome shotgun (WGS) entry which is preliminary data.</text>
</comment>
<evidence type="ECO:0000313" key="2">
    <source>
        <dbReference type="Proteomes" id="UP000256900"/>
    </source>
</evidence>
<gene>
    <name evidence="1" type="ORF">DES32_1538</name>
</gene>
<sequence length="173" mass="20159">MSSYFRVYGPFVCDKLEIRKKERQKQFWETVESEVEYLPPAQGVYLFSLRNGSNYMPQYVGITQKQGFHKEVFNNANLTKILGDWRGIKGTLCIHLLARPKDKQKGFSTNVSKEVLKYLERLILAWGRKKNPKMLNIAHAKFLDSVEIEDITTNFSKGKARQPISSFRNAIHW</sequence>
<proteinExistence type="predicted"/>
<dbReference type="EMBL" id="QUMO01000002">
    <property type="protein sequence ID" value="REF87901.1"/>
    <property type="molecule type" value="Genomic_DNA"/>
</dbReference>
<organism evidence="1 2">
    <name type="scientific">Methylovirgula ligni</name>
    <dbReference type="NCBI Taxonomy" id="569860"/>
    <lineage>
        <taxon>Bacteria</taxon>
        <taxon>Pseudomonadati</taxon>
        <taxon>Pseudomonadota</taxon>
        <taxon>Alphaproteobacteria</taxon>
        <taxon>Hyphomicrobiales</taxon>
        <taxon>Beijerinckiaceae</taxon>
        <taxon>Methylovirgula</taxon>
    </lineage>
</organism>
<dbReference type="Proteomes" id="UP000256900">
    <property type="component" value="Unassembled WGS sequence"/>
</dbReference>
<keyword evidence="2" id="KW-1185">Reference proteome</keyword>
<name>A0A3D9YZ08_9HYPH</name>
<dbReference type="OrthoDB" id="8453017at2"/>
<protein>
    <recommendedName>
        <fullName evidence="3">GIY-YIG domain-containing protein</fullName>
    </recommendedName>
</protein>
<evidence type="ECO:0000313" key="1">
    <source>
        <dbReference type="EMBL" id="REF87901.1"/>
    </source>
</evidence>
<reference evidence="1 2" key="1">
    <citation type="submission" date="2018-08" db="EMBL/GenBank/DDBJ databases">
        <title>Genomic Encyclopedia of Type Strains, Phase IV (KMG-IV): sequencing the most valuable type-strain genomes for metagenomic binning, comparative biology and taxonomic classification.</title>
        <authorList>
            <person name="Goeker M."/>
        </authorList>
    </citation>
    <scope>NUCLEOTIDE SEQUENCE [LARGE SCALE GENOMIC DNA]</scope>
    <source>
        <strain evidence="1 2">BW863</strain>
    </source>
</reference>
<accession>A0A3D9YZ08</accession>
<dbReference type="AlphaFoldDB" id="A0A3D9YZ08"/>